<dbReference type="EMBL" id="BSPQ01000015">
    <property type="protein sequence ID" value="GLS91811.1"/>
    <property type="molecule type" value="Genomic_DNA"/>
</dbReference>
<dbReference type="Proteomes" id="UP001157353">
    <property type="component" value="Unassembled WGS sequence"/>
</dbReference>
<comment type="caution">
    <text evidence="3">The sequence shown here is derived from an EMBL/GenBank/DDBJ whole genome shotgun (WGS) entry which is preliminary data.</text>
</comment>
<proteinExistence type="predicted"/>
<evidence type="ECO:0000259" key="2">
    <source>
        <dbReference type="Pfam" id="PF06750"/>
    </source>
</evidence>
<organism evidence="3 4">
    <name type="scientific">Psychromonas marina</name>
    <dbReference type="NCBI Taxonomy" id="88364"/>
    <lineage>
        <taxon>Bacteria</taxon>
        <taxon>Pseudomonadati</taxon>
        <taxon>Pseudomonadota</taxon>
        <taxon>Gammaproteobacteria</taxon>
        <taxon>Alteromonadales</taxon>
        <taxon>Psychromonadaceae</taxon>
        <taxon>Psychromonas</taxon>
    </lineage>
</organism>
<gene>
    <name evidence="3" type="ORF">GCM10007916_28810</name>
</gene>
<feature type="transmembrane region" description="Helical" evidence="1">
    <location>
        <begin position="12"/>
        <end position="32"/>
    </location>
</feature>
<dbReference type="PANTHER" id="PTHR30487:SF0">
    <property type="entry name" value="PREPILIN LEADER PEPTIDASE_N-METHYLTRANSFERASE-RELATED"/>
    <property type="match status" value="1"/>
</dbReference>
<reference evidence="4" key="1">
    <citation type="journal article" date="2019" name="Int. J. Syst. Evol. Microbiol.">
        <title>The Global Catalogue of Microorganisms (GCM) 10K type strain sequencing project: providing services to taxonomists for standard genome sequencing and annotation.</title>
        <authorList>
            <consortium name="The Broad Institute Genomics Platform"/>
            <consortium name="The Broad Institute Genome Sequencing Center for Infectious Disease"/>
            <person name="Wu L."/>
            <person name="Ma J."/>
        </authorList>
    </citation>
    <scope>NUCLEOTIDE SEQUENCE [LARGE SCALE GENOMIC DNA]</scope>
    <source>
        <strain evidence="4">NBRC 103166</strain>
    </source>
</reference>
<dbReference type="InterPro" id="IPR010627">
    <property type="entry name" value="Prepilin_pept_A24_N"/>
</dbReference>
<keyword evidence="1" id="KW-1133">Transmembrane helix</keyword>
<feature type="domain" description="Prepilin peptidase A24 N-terminal" evidence="2">
    <location>
        <begin position="19"/>
        <end position="111"/>
    </location>
</feature>
<feature type="transmembrane region" description="Helical" evidence="1">
    <location>
        <begin position="95"/>
        <end position="113"/>
    </location>
</feature>
<evidence type="ECO:0000313" key="3">
    <source>
        <dbReference type="EMBL" id="GLS91811.1"/>
    </source>
</evidence>
<evidence type="ECO:0000313" key="4">
    <source>
        <dbReference type="Proteomes" id="UP001157353"/>
    </source>
</evidence>
<dbReference type="InterPro" id="IPR050882">
    <property type="entry name" value="Prepilin_peptidase/N-MTase"/>
</dbReference>
<keyword evidence="4" id="KW-1185">Reference proteome</keyword>
<dbReference type="RefSeq" id="WP_431312601.1">
    <property type="nucleotide sequence ID" value="NZ_BSPQ01000015.1"/>
</dbReference>
<accession>A0ABQ6E326</accession>
<dbReference type="PANTHER" id="PTHR30487">
    <property type="entry name" value="TYPE 4 PREPILIN-LIKE PROTEINS LEADER PEPTIDE-PROCESSING ENZYME"/>
    <property type="match status" value="1"/>
</dbReference>
<keyword evidence="1" id="KW-0812">Transmembrane</keyword>
<sequence length="114" mass="13658">MQIFNEVQYYIWLFFWGYTGALLGGFYGVLYFRLENVTKRKIANSLREWMAVLMTSSECDYCNIQLKWYHYWPIFGYVFLGGKTKCCNETIPVKYFLFELCGMCIFLSVFVLTY</sequence>
<protein>
    <recommendedName>
        <fullName evidence="2">Prepilin peptidase A24 N-terminal domain-containing protein</fullName>
    </recommendedName>
</protein>
<dbReference type="Pfam" id="PF06750">
    <property type="entry name" value="A24_N_bact"/>
    <property type="match status" value="1"/>
</dbReference>
<evidence type="ECO:0000256" key="1">
    <source>
        <dbReference type="SAM" id="Phobius"/>
    </source>
</evidence>
<name>A0ABQ6E326_9GAMM</name>
<keyword evidence="1" id="KW-0472">Membrane</keyword>